<organism evidence="3">
    <name type="scientific">Schistosoma curassoni</name>
    <dbReference type="NCBI Taxonomy" id="6186"/>
    <lineage>
        <taxon>Eukaryota</taxon>
        <taxon>Metazoa</taxon>
        <taxon>Spiralia</taxon>
        <taxon>Lophotrochozoa</taxon>
        <taxon>Platyhelminthes</taxon>
        <taxon>Trematoda</taxon>
        <taxon>Digenea</taxon>
        <taxon>Strigeidida</taxon>
        <taxon>Schistosomatoidea</taxon>
        <taxon>Schistosomatidae</taxon>
        <taxon>Schistosoma</taxon>
    </lineage>
</organism>
<name>A0A183L193_9TREM</name>
<proteinExistence type="predicted"/>
<dbReference type="WBParaSite" id="SCUD_0002109501-mRNA-1">
    <property type="protein sequence ID" value="SCUD_0002109501-mRNA-1"/>
    <property type="gene ID" value="SCUD_0002109501"/>
</dbReference>
<dbReference type="Proteomes" id="UP000279833">
    <property type="component" value="Unassembled WGS sequence"/>
</dbReference>
<reference evidence="1 2" key="2">
    <citation type="submission" date="2018-11" db="EMBL/GenBank/DDBJ databases">
        <authorList>
            <consortium name="Pathogen Informatics"/>
        </authorList>
    </citation>
    <scope>NUCLEOTIDE SEQUENCE [LARGE SCALE GENOMIC DNA]</scope>
    <source>
        <strain evidence="1">Dakar</strain>
        <strain evidence="2">Dakar, Senegal</strain>
    </source>
</reference>
<evidence type="ECO:0000313" key="1">
    <source>
        <dbReference type="EMBL" id="VDP74307.1"/>
    </source>
</evidence>
<evidence type="ECO:0000313" key="2">
    <source>
        <dbReference type="Proteomes" id="UP000279833"/>
    </source>
</evidence>
<keyword evidence="2" id="KW-1185">Reference proteome</keyword>
<evidence type="ECO:0000313" key="3">
    <source>
        <dbReference type="WBParaSite" id="SCUD_0002109501-mRNA-1"/>
    </source>
</evidence>
<protein>
    <submittedName>
        <fullName evidence="3">KTSC domain-containing protein</fullName>
    </submittedName>
</protein>
<dbReference type="AlphaFoldDB" id="A0A183L193"/>
<sequence>MQYLRVKNLSRPHKFQQLLNHGVDPYLFQHLQRNNMAHQLYRQIMPVYHGNYFASYRINEAYD</sequence>
<dbReference type="EMBL" id="UZAK01045759">
    <property type="protein sequence ID" value="VDP74307.1"/>
    <property type="molecule type" value="Genomic_DNA"/>
</dbReference>
<accession>A0A183L193</accession>
<reference evidence="3" key="1">
    <citation type="submission" date="2016-06" db="UniProtKB">
        <authorList>
            <consortium name="WormBaseParasite"/>
        </authorList>
    </citation>
    <scope>IDENTIFICATION</scope>
</reference>
<gene>
    <name evidence="1" type="ORF">SCUD_LOCUS21092</name>
</gene>